<evidence type="ECO:0000259" key="5">
    <source>
        <dbReference type="PROSITE" id="PS51007"/>
    </source>
</evidence>
<dbReference type="Pfam" id="PF00034">
    <property type="entry name" value="Cytochrom_C"/>
    <property type="match status" value="1"/>
</dbReference>
<dbReference type="SUPFAM" id="SSF56988">
    <property type="entry name" value="Anthrax protective antigen"/>
    <property type="match status" value="1"/>
</dbReference>
<dbReference type="Gene3D" id="1.10.760.10">
    <property type="entry name" value="Cytochrome c-like domain"/>
    <property type="match status" value="1"/>
</dbReference>
<evidence type="ECO:0000256" key="4">
    <source>
        <dbReference type="PROSITE-ProRule" id="PRU00433"/>
    </source>
</evidence>
<dbReference type="Gene3D" id="2.60.120.380">
    <property type="match status" value="1"/>
</dbReference>
<dbReference type="EMBL" id="CP106735">
    <property type="protein sequence ID" value="UXX77862.1"/>
    <property type="molecule type" value="Genomic_DNA"/>
</dbReference>
<reference evidence="6" key="1">
    <citation type="submission" date="2022-10" db="EMBL/GenBank/DDBJ databases">
        <title>Comparative genomics and taxonomic characterization of three novel marine species of genus Reichenbachiella exhibiting antioxidant and polysaccharide degradation activities.</title>
        <authorList>
            <person name="Muhammad N."/>
            <person name="Lee Y.-J."/>
            <person name="Ko J."/>
            <person name="Kim S.-G."/>
        </authorList>
    </citation>
    <scope>NUCLEOTIDE SEQUENCE</scope>
    <source>
        <strain evidence="6">Wsw4-B4</strain>
    </source>
</reference>
<proteinExistence type="predicted"/>
<dbReference type="Proteomes" id="UP001062165">
    <property type="component" value="Chromosome"/>
</dbReference>
<dbReference type="RefSeq" id="WP_263049609.1">
    <property type="nucleotide sequence ID" value="NZ_CP106735.1"/>
</dbReference>
<dbReference type="PROSITE" id="PS51257">
    <property type="entry name" value="PROKAR_LIPOPROTEIN"/>
    <property type="match status" value="1"/>
</dbReference>
<name>A0ABY6CVC3_9BACT</name>
<keyword evidence="1 4" id="KW-0349">Heme</keyword>
<accession>A0ABY6CVC3</accession>
<keyword evidence="7" id="KW-1185">Reference proteome</keyword>
<dbReference type="SUPFAM" id="SSF46626">
    <property type="entry name" value="Cytochrome c"/>
    <property type="match status" value="1"/>
</dbReference>
<evidence type="ECO:0000256" key="2">
    <source>
        <dbReference type="ARBA" id="ARBA00022723"/>
    </source>
</evidence>
<organism evidence="6 7">
    <name type="scientific">Reichenbachiella carrageenanivorans</name>
    <dbReference type="NCBI Taxonomy" id="2979869"/>
    <lineage>
        <taxon>Bacteria</taxon>
        <taxon>Pseudomonadati</taxon>
        <taxon>Bacteroidota</taxon>
        <taxon>Cytophagia</taxon>
        <taxon>Cytophagales</taxon>
        <taxon>Reichenbachiellaceae</taxon>
        <taxon>Reichenbachiella</taxon>
    </lineage>
</organism>
<evidence type="ECO:0000256" key="3">
    <source>
        <dbReference type="ARBA" id="ARBA00023004"/>
    </source>
</evidence>
<feature type="domain" description="Cytochrome c" evidence="5">
    <location>
        <begin position="18"/>
        <end position="113"/>
    </location>
</feature>
<keyword evidence="2 4" id="KW-0479">Metal-binding</keyword>
<dbReference type="InterPro" id="IPR036909">
    <property type="entry name" value="Cyt_c-like_dom_sf"/>
</dbReference>
<evidence type="ECO:0000256" key="1">
    <source>
        <dbReference type="ARBA" id="ARBA00022617"/>
    </source>
</evidence>
<evidence type="ECO:0000313" key="6">
    <source>
        <dbReference type="EMBL" id="UXX77862.1"/>
    </source>
</evidence>
<keyword evidence="3 4" id="KW-0408">Iron</keyword>
<evidence type="ECO:0000313" key="7">
    <source>
        <dbReference type="Proteomes" id="UP001062165"/>
    </source>
</evidence>
<protein>
    <submittedName>
        <fullName evidence="6">PA14 domain-containing protein</fullName>
    </submittedName>
</protein>
<dbReference type="InterPro" id="IPR009056">
    <property type="entry name" value="Cyt_c-like_dom"/>
</dbReference>
<sequence length="255" mass="28546">MDWKGKIIVLCVVLGACSQATHESKIVSKPIAVQLMLKDDCFSCHATYEQNIAPPYMDISKRYAEYSEVVKPKLIQKVINGGGGLWYGGNMSPHPFLKPEEVSGMVEWVLSLDERDSTDLKKSESLKNTSAEGVFAVEIVQADLSFIHGYVDQIHLETDQFLEWQSAGKTLRFSANVELKIPGRYMFHLHKTGQGSLTIDGQVVISNRAKDMEAIRTLTAGLHKIEVTYIPLGKSDALKLSWLTPTMSHYHVMKF</sequence>
<gene>
    <name evidence="6" type="ORF">N7E81_10835</name>
</gene>
<dbReference type="PROSITE" id="PS51007">
    <property type="entry name" value="CYTC"/>
    <property type="match status" value="1"/>
</dbReference>